<evidence type="ECO:0000313" key="2">
    <source>
        <dbReference type="Proteomes" id="UP000245698"/>
    </source>
</evidence>
<gene>
    <name evidence="1" type="ORF">BQ8482_460008</name>
</gene>
<dbReference type="EMBL" id="FUIG01000055">
    <property type="protein sequence ID" value="SJM34499.1"/>
    <property type="molecule type" value="Genomic_DNA"/>
</dbReference>
<organism evidence="1 2">
    <name type="scientific">Mesorhizobium delmotii</name>
    <dbReference type="NCBI Taxonomy" id="1631247"/>
    <lineage>
        <taxon>Bacteria</taxon>
        <taxon>Pseudomonadati</taxon>
        <taxon>Pseudomonadota</taxon>
        <taxon>Alphaproteobacteria</taxon>
        <taxon>Hyphomicrobiales</taxon>
        <taxon>Phyllobacteriaceae</taxon>
        <taxon>Mesorhizobium</taxon>
    </lineage>
</organism>
<evidence type="ECO:0000313" key="1">
    <source>
        <dbReference type="EMBL" id="SJM34499.1"/>
    </source>
</evidence>
<sequence>MTTSPGTHPIAEEVLARIGDFYDIENPIRGAPPDGHKTIRQRQIEPKIEALGRW</sequence>
<dbReference type="Proteomes" id="UP000245698">
    <property type="component" value="Unassembled WGS sequence"/>
</dbReference>
<evidence type="ECO:0008006" key="3">
    <source>
        <dbReference type="Google" id="ProtNLM"/>
    </source>
</evidence>
<name>A0A2P9ATN8_9HYPH</name>
<keyword evidence="2" id="KW-1185">Reference proteome</keyword>
<protein>
    <recommendedName>
        <fullName evidence="3">Transposase</fullName>
    </recommendedName>
</protein>
<dbReference type="RefSeq" id="WP_165848779.1">
    <property type="nucleotide sequence ID" value="NZ_FUIG01000055.1"/>
</dbReference>
<dbReference type="AlphaFoldDB" id="A0A2P9ATN8"/>
<accession>A0A2P9ATN8</accession>
<reference evidence="2" key="1">
    <citation type="submission" date="2016-12" db="EMBL/GenBank/DDBJ databases">
        <authorList>
            <person name="Brunel B."/>
        </authorList>
    </citation>
    <scope>NUCLEOTIDE SEQUENCE [LARGE SCALE GENOMIC DNA]</scope>
</reference>
<proteinExistence type="predicted"/>